<feature type="non-terminal residue" evidence="1">
    <location>
        <position position="149"/>
    </location>
</feature>
<dbReference type="AlphaFoldDB" id="A0A0F8ZNJ2"/>
<organism evidence="1">
    <name type="scientific">marine sediment metagenome</name>
    <dbReference type="NCBI Taxonomy" id="412755"/>
    <lineage>
        <taxon>unclassified sequences</taxon>
        <taxon>metagenomes</taxon>
        <taxon>ecological metagenomes</taxon>
    </lineage>
</organism>
<evidence type="ECO:0008006" key="2">
    <source>
        <dbReference type="Google" id="ProtNLM"/>
    </source>
</evidence>
<dbReference type="Gene3D" id="3.40.50.300">
    <property type="entry name" value="P-loop containing nucleotide triphosphate hydrolases"/>
    <property type="match status" value="1"/>
</dbReference>
<evidence type="ECO:0000313" key="1">
    <source>
        <dbReference type="EMBL" id="KKK95408.1"/>
    </source>
</evidence>
<dbReference type="EMBL" id="LAZR01046924">
    <property type="protein sequence ID" value="KKK95408.1"/>
    <property type="molecule type" value="Genomic_DNA"/>
</dbReference>
<dbReference type="InterPro" id="IPR027417">
    <property type="entry name" value="P-loop_NTPase"/>
</dbReference>
<comment type="caution">
    <text evidence="1">The sequence shown here is derived from an EMBL/GenBank/DDBJ whole genome shotgun (WGS) entry which is preliminary data.</text>
</comment>
<gene>
    <name evidence="1" type="ORF">LCGC14_2673120</name>
</gene>
<name>A0A0F8ZNJ2_9ZZZZ</name>
<accession>A0A0F8ZNJ2</accession>
<reference evidence="1" key="1">
    <citation type="journal article" date="2015" name="Nature">
        <title>Complex archaea that bridge the gap between prokaryotes and eukaryotes.</title>
        <authorList>
            <person name="Spang A."/>
            <person name="Saw J.H."/>
            <person name="Jorgensen S.L."/>
            <person name="Zaremba-Niedzwiedzka K."/>
            <person name="Martijn J."/>
            <person name="Lind A.E."/>
            <person name="van Eijk R."/>
            <person name="Schleper C."/>
            <person name="Guy L."/>
            <person name="Ettema T.J."/>
        </authorList>
    </citation>
    <scope>NUCLEOTIDE SEQUENCE</scope>
</reference>
<protein>
    <recommendedName>
        <fullName evidence="2">Terminase large subunit gp17-like C-terminal domain-containing protein</fullName>
    </recommendedName>
</protein>
<proteinExistence type="predicted"/>
<sequence length="149" mass="16736">MKKIEPNSQDWKDWRRYCTVPEPGKRSALYFLMGKVVGLEDPLTIPGGMDPEEHYALCLFAEGATGIKEIDEARVKMIQMPRGTGKSALITGGEALRRLLLTDGYSVGIANETEGMAQKFLAQIKLQFEQNDTLRALFPERIPDFKQTT</sequence>